<comment type="caution">
    <text evidence="7">The sequence shown here is derived from an EMBL/GenBank/DDBJ whole genome shotgun (WGS) entry which is preliminary data.</text>
</comment>
<gene>
    <name evidence="7" type="ORF">E6K77_10400</name>
</gene>
<keyword evidence="5 6" id="KW-0472">Membrane</keyword>
<feature type="transmembrane region" description="Helical" evidence="6">
    <location>
        <begin position="215"/>
        <end position="235"/>
    </location>
</feature>
<keyword evidence="3 6" id="KW-0812">Transmembrane</keyword>
<feature type="transmembrane region" description="Helical" evidence="6">
    <location>
        <begin position="149"/>
        <end position="168"/>
    </location>
</feature>
<reference evidence="7 8" key="1">
    <citation type="journal article" date="2019" name="Nat. Microbiol.">
        <title>Mediterranean grassland soil C-N compound turnover is dependent on rainfall and depth, and is mediated by genomically divergent microorganisms.</title>
        <authorList>
            <person name="Diamond S."/>
            <person name="Andeer P.F."/>
            <person name="Li Z."/>
            <person name="Crits-Christoph A."/>
            <person name="Burstein D."/>
            <person name="Anantharaman K."/>
            <person name="Lane K.R."/>
            <person name="Thomas B.C."/>
            <person name="Pan C."/>
            <person name="Northen T.R."/>
            <person name="Banfield J.F."/>
        </authorList>
    </citation>
    <scope>NUCLEOTIDE SEQUENCE [LARGE SCALE GENOMIC DNA]</scope>
    <source>
        <strain evidence="7">WS_7</strain>
    </source>
</reference>
<dbReference type="GO" id="GO:0005886">
    <property type="term" value="C:plasma membrane"/>
    <property type="evidence" value="ECO:0007669"/>
    <property type="project" value="UniProtKB-SubCell"/>
</dbReference>
<dbReference type="PANTHER" id="PTHR39087">
    <property type="entry name" value="UPF0104 MEMBRANE PROTEIN MJ1595"/>
    <property type="match status" value="1"/>
</dbReference>
<dbReference type="AlphaFoldDB" id="A0A538TCL6"/>
<evidence type="ECO:0000256" key="4">
    <source>
        <dbReference type="ARBA" id="ARBA00022989"/>
    </source>
</evidence>
<evidence type="ECO:0000256" key="6">
    <source>
        <dbReference type="SAM" id="Phobius"/>
    </source>
</evidence>
<name>A0A538TCL6_UNCEI</name>
<feature type="transmembrane region" description="Helical" evidence="6">
    <location>
        <begin position="39"/>
        <end position="57"/>
    </location>
</feature>
<proteinExistence type="predicted"/>
<dbReference type="EMBL" id="VBOX01000103">
    <property type="protein sequence ID" value="TMQ61379.1"/>
    <property type="molecule type" value="Genomic_DNA"/>
</dbReference>
<dbReference type="PANTHER" id="PTHR39087:SF2">
    <property type="entry name" value="UPF0104 MEMBRANE PROTEIN MJ1595"/>
    <property type="match status" value="1"/>
</dbReference>
<keyword evidence="4 6" id="KW-1133">Transmembrane helix</keyword>
<dbReference type="Proteomes" id="UP000317366">
    <property type="component" value="Unassembled WGS sequence"/>
</dbReference>
<feature type="transmembrane region" description="Helical" evidence="6">
    <location>
        <begin position="290"/>
        <end position="313"/>
    </location>
</feature>
<keyword evidence="2" id="KW-1003">Cell membrane</keyword>
<feature type="transmembrane region" description="Helical" evidence="6">
    <location>
        <begin position="241"/>
        <end position="260"/>
    </location>
</feature>
<evidence type="ECO:0000256" key="5">
    <source>
        <dbReference type="ARBA" id="ARBA00023136"/>
    </source>
</evidence>
<evidence type="ECO:0000256" key="1">
    <source>
        <dbReference type="ARBA" id="ARBA00004651"/>
    </source>
</evidence>
<sequence length="337" mass="35915">MRRGRFALGVLGVALSAAAVFVLLRQVSPKELVHNIRGADPAWFLAACGLTVFGYWLRALRWGKILSPEAHVAQGRLFAATMVGFLAINTLPARLGELVRAYALARTERIKTGTVLGSVVIERIFDMSALGGFWALSLLFAPYPDWFRWSGYLTMGLSVVITLGLWLLHAGHDATSPVGSRLRTLIPIKAFARLERPIASFTAGLRVMGRPSTMAASGVITGVLWIVNAAVFLLVGRSMGLALPIWSPFLLAFVVCVAIMVPSSPGFIGVLEGSCVVGLSLLGVDAPRGLAYGILYHLPQILPLVVLGGAYAIRGRAGMGLVRAVSGVSDGGQKRKN</sequence>
<dbReference type="NCBIfam" id="TIGR00374">
    <property type="entry name" value="flippase-like domain"/>
    <property type="match status" value="1"/>
</dbReference>
<evidence type="ECO:0000256" key="3">
    <source>
        <dbReference type="ARBA" id="ARBA00022692"/>
    </source>
</evidence>
<comment type="subcellular location">
    <subcellularLocation>
        <location evidence="1">Cell membrane</location>
        <topology evidence="1">Multi-pass membrane protein</topology>
    </subcellularLocation>
</comment>
<dbReference type="Pfam" id="PF03706">
    <property type="entry name" value="LPG_synthase_TM"/>
    <property type="match status" value="1"/>
</dbReference>
<feature type="transmembrane region" description="Helical" evidence="6">
    <location>
        <begin position="124"/>
        <end position="143"/>
    </location>
</feature>
<organism evidence="7 8">
    <name type="scientific">Eiseniibacteriota bacterium</name>
    <dbReference type="NCBI Taxonomy" id="2212470"/>
    <lineage>
        <taxon>Bacteria</taxon>
        <taxon>Candidatus Eiseniibacteriota</taxon>
    </lineage>
</organism>
<evidence type="ECO:0000313" key="7">
    <source>
        <dbReference type="EMBL" id="TMQ61379.1"/>
    </source>
</evidence>
<dbReference type="InterPro" id="IPR022791">
    <property type="entry name" value="L-PG_synthase/AglD"/>
</dbReference>
<protein>
    <submittedName>
        <fullName evidence="7">Flippase-like domain-containing protein</fullName>
    </submittedName>
</protein>
<evidence type="ECO:0000256" key="2">
    <source>
        <dbReference type="ARBA" id="ARBA00022475"/>
    </source>
</evidence>
<accession>A0A538TCL6</accession>
<evidence type="ECO:0000313" key="8">
    <source>
        <dbReference type="Proteomes" id="UP000317366"/>
    </source>
</evidence>